<dbReference type="AlphaFoldDB" id="A0A6L6X7A8"/>
<reference evidence="2 3" key="1">
    <citation type="submission" date="2019-11" db="EMBL/GenBank/DDBJ databases">
        <title>Streptomyces typhae sp. nov., a novel endophytic actinomycete isolated from the root of cattail pollen (Typha angustifolia L.).</title>
        <authorList>
            <person name="Peng C."/>
        </authorList>
    </citation>
    <scope>NUCLEOTIDE SEQUENCE [LARGE SCALE GENOMIC DNA]</scope>
    <source>
        <strain evidence="3">p1417</strain>
    </source>
</reference>
<name>A0A6L6X7A8_9ACTN</name>
<organism evidence="2 3">
    <name type="scientific">Streptomyces typhae</name>
    <dbReference type="NCBI Taxonomy" id="2681492"/>
    <lineage>
        <taxon>Bacteria</taxon>
        <taxon>Bacillati</taxon>
        <taxon>Actinomycetota</taxon>
        <taxon>Actinomycetes</taxon>
        <taxon>Kitasatosporales</taxon>
        <taxon>Streptomycetaceae</taxon>
        <taxon>Streptomyces</taxon>
    </lineage>
</organism>
<gene>
    <name evidence="2" type="ORF">GPA10_34340</name>
</gene>
<sequence length="113" mass="11614">MTDQQVPRTLEDTVGAAVLATRGVAFLRPGLAGLLRSSVGLGAARGTTGASGVRVRRHKGSRGLDVEVYVVLNRGHRALDVTRAVRSAVLDAVLKEAGEGGSAQVKVTVTGVV</sequence>
<accession>A0A6L6X7A8</accession>
<comment type="caution">
    <text evidence="2">The sequence shown here is derived from an EMBL/GenBank/DDBJ whole genome shotgun (WGS) entry which is preliminary data.</text>
</comment>
<keyword evidence="3" id="KW-1185">Reference proteome</keyword>
<dbReference type="Proteomes" id="UP000483802">
    <property type="component" value="Unassembled WGS sequence"/>
</dbReference>
<dbReference type="InterPro" id="IPR005531">
    <property type="entry name" value="Asp23"/>
</dbReference>
<evidence type="ECO:0000313" key="3">
    <source>
        <dbReference type="Proteomes" id="UP000483802"/>
    </source>
</evidence>
<evidence type="ECO:0000256" key="1">
    <source>
        <dbReference type="ARBA" id="ARBA00005721"/>
    </source>
</evidence>
<dbReference type="EMBL" id="WPNZ01000026">
    <property type="protein sequence ID" value="MVO89696.1"/>
    <property type="molecule type" value="Genomic_DNA"/>
</dbReference>
<proteinExistence type="inferred from homology"/>
<evidence type="ECO:0000313" key="2">
    <source>
        <dbReference type="EMBL" id="MVO89696.1"/>
    </source>
</evidence>
<dbReference type="Pfam" id="PF03780">
    <property type="entry name" value="Asp23"/>
    <property type="match status" value="1"/>
</dbReference>
<comment type="similarity">
    <text evidence="1">Belongs to the asp23 family.</text>
</comment>
<protein>
    <submittedName>
        <fullName evidence="2">Asp23/Gls24 family envelope stress response protein</fullName>
    </submittedName>
</protein>
<dbReference type="RefSeq" id="WP_157168876.1">
    <property type="nucleotide sequence ID" value="NZ_WPNZ01000026.1"/>
</dbReference>